<feature type="region of interest" description="Disordered" evidence="3">
    <location>
        <begin position="222"/>
        <end position="285"/>
    </location>
</feature>
<comment type="similarity">
    <text evidence="1 2">Belongs to the nucleosome assembly protein (NAP) family.</text>
</comment>
<evidence type="ECO:0000256" key="3">
    <source>
        <dbReference type="SAM" id="MobiDB-lite"/>
    </source>
</evidence>
<feature type="compositionally biased region" description="Basic and acidic residues" evidence="3">
    <location>
        <begin position="156"/>
        <end position="168"/>
    </location>
</feature>
<comment type="caution">
    <text evidence="4">The sequence shown here is derived from an EMBL/GenBank/DDBJ whole genome shotgun (WGS) entry which is preliminary data.</text>
</comment>
<proteinExistence type="inferred from homology"/>
<name>A0A9W8A3Y1_9FUNG</name>
<feature type="compositionally biased region" description="Acidic residues" evidence="3">
    <location>
        <begin position="230"/>
        <end position="261"/>
    </location>
</feature>
<evidence type="ECO:0008006" key="6">
    <source>
        <dbReference type="Google" id="ProtNLM"/>
    </source>
</evidence>
<feature type="region of interest" description="Disordered" evidence="3">
    <location>
        <begin position="156"/>
        <end position="180"/>
    </location>
</feature>
<gene>
    <name evidence="4" type="ORF">H4219_000097</name>
</gene>
<evidence type="ECO:0000313" key="4">
    <source>
        <dbReference type="EMBL" id="KAJ1922235.1"/>
    </source>
</evidence>
<dbReference type="Pfam" id="PF00956">
    <property type="entry name" value="NAP"/>
    <property type="match status" value="1"/>
</dbReference>
<evidence type="ECO:0000313" key="5">
    <source>
        <dbReference type="Proteomes" id="UP001150538"/>
    </source>
</evidence>
<evidence type="ECO:0000256" key="1">
    <source>
        <dbReference type="ARBA" id="ARBA00009947"/>
    </source>
</evidence>
<dbReference type="SUPFAM" id="SSF143113">
    <property type="entry name" value="NAP-like"/>
    <property type="match status" value="1"/>
</dbReference>
<dbReference type="GO" id="GO:0005634">
    <property type="term" value="C:nucleus"/>
    <property type="evidence" value="ECO:0007669"/>
    <property type="project" value="InterPro"/>
</dbReference>
<dbReference type="InterPro" id="IPR037231">
    <property type="entry name" value="NAP-like_sf"/>
</dbReference>
<keyword evidence="5" id="KW-1185">Reference proteome</keyword>
<reference evidence="4" key="1">
    <citation type="submission" date="2022-07" db="EMBL/GenBank/DDBJ databases">
        <title>Phylogenomic reconstructions and comparative analyses of Kickxellomycotina fungi.</title>
        <authorList>
            <person name="Reynolds N.K."/>
            <person name="Stajich J.E."/>
            <person name="Barry K."/>
            <person name="Grigoriev I.V."/>
            <person name="Crous P."/>
            <person name="Smith M.E."/>
        </authorList>
    </citation>
    <scope>NUCLEOTIDE SEQUENCE</scope>
    <source>
        <strain evidence="4">NBRC 100468</strain>
    </source>
</reference>
<dbReference type="Gene3D" id="1.20.5.1500">
    <property type="match status" value="1"/>
</dbReference>
<organism evidence="4 5">
    <name type="scientific">Mycoemilia scoparia</name>
    <dbReference type="NCBI Taxonomy" id="417184"/>
    <lineage>
        <taxon>Eukaryota</taxon>
        <taxon>Fungi</taxon>
        <taxon>Fungi incertae sedis</taxon>
        <taxon>Zoopagomycota</taxon>
        <taxon>Kickxellomycotina</taxon>
        <taxon>Kickxellomycetes</taxon>
        <taxon>Kickxellales</taxon>
        <taxon>Kickxellaceae</taxon>
        <taxon>Mycoemilia</taxon>
    </lineage>
</organism>
<dbReference type="PANTHER" id="PTHR11875">
    <property type="entry name" value="TESTIS-SPECIFIC Y-ENCODED PROTEIN"/>
    <property type="match status" value="1"/>
</dbReference>
<evidence type="ECO:0000256" key="2">
    <source>
        <dbReference type="RuleBase" id="RU003876"/>
    </source>
</evidence>
<accession>A0A9W8A3Y1</accession>
<dbReference type="EMBL" id="JANBPU010000001">
    <property type="protein sequence ID" value="KAJ1922235.1"/>
    <property type="molecule type" value="Genomic_DNA"/>
</dbReference>
<dbReference type="GO" id="GO:0006334">
    <property type="term" value="P:nucleosome assembly"/>
    <property type="evidence" value="ECO:0007669"/>
    <property type="project" value="InterPro"/>
</dbReference>
<protein>
    <recommendedName>
        <fullName evidence="6">Protein SET</fullName>
    </recommendedName>
</protein>
<dbReference type="InterPro" id="IPR002164">
    <property type="entry name" value="NAP_family"/>
</dbReference>
<dbReference type="AlphaFoldDB" id="A0A9W8A3Y1"/>
<dbReference type="Gene3D" id="3.30.1120.90">
    <property type="entry name" value="Nucleosome assembly protein"/>
    <property type="match status" value="1"/>
</dbReference>
<sequence>MPGADAAAAKTNGNVEENEVDKLLAPFDSVESELKKINEELLKEETLLQAKYELSKAKLYKQRAEIIAKTENFWPTALENHPVLSSLIEMDDMDVMKHLTDINVVRDAENPINYKIVLRFSTNDYFTNEELVKELDFTNPEEPKVVNQPINWKEGKSLVKEASPKGKEAEDDEEAEDDDNESFFKWFTETTEGIQIAEIIADDFYPDSVRYYANLADEDEDSIEGLVFQDDSDEDDEDVNEESLKDNEDDDDAVEPIDPSEVEALAKEAAEAGDDEENPRKKRKL</sequence>
<dbReference type="OrthoDB" id="19419at2759"/>
<feature type="compositionally biased region" description="Acidic residues" evidence="3">
    <location>
        <begin position="169"/>
        <end position="180"/>
    </location>
</feature>
<dbReference type="Proteomes" id="UP001150538">
    <property type="component" value="Unassembled WGS sequence"/>
</dbReference>